<accession>A0A0M4EQB2</accession>
<dbReference type="AlphaFoldDB" id="A0A0M4EQB2"/>
<keyword evidence="3" id="KW-1185">Reference proteome</keyword>
<evidence type="ECO:0000313" key="2">
    <source>
        <dbReference type="EMBL" id="ALC48102.1"/>
    </source>
</evidence>
<evidence type="ECO:0000313" key="3">
    <source>
        <dbReference type="Proteomes" id="UP000494163"/>
    </source>
</evidence>
<protein>
    <submittedName>
        <fullName evidence="2">Maker371</fullName>
    </submittedName>
</protein>
<gene>
    <name evidence="2" type="ORF">Dbus_chr4g40</name>
</gene>
<dbReference type="EMBL" id="CP012527">
    <property type="protein sequence ID" value="ALC48102.1"/>
    <property type="molecule type" value="Genomic_DNA"/>
</dbReference>
<feature type="region of interest" description="Disordered" evidence="1">
    <location>
        <begin position="1"/>
        <end position="28"/>
    </location>
</feature>
<feature type="compositionally biased region" description="Basic residues" evidence="1">
    <location>
        <begin position="15"/>
        <end position="28"/>
    </location>
</feature>
<evidence type="ECO:0000256" key="1">
    <source>
        <dbReference type="SAM" id="MobiDB-lite"/>
    </source>
</evidence>
<dbReference type="Proteomes" id="UP000494163">
    <property type="component" value="Chromosome 4"/>
</dbReference>
<organism evidence="2 3">
    <name type="scientific">Drosophila busckii</name>
    <name type="common">Fruit fly</name>
    <dbReference type="NCBI Taxonomy" id="30019"/>
    <lineage>
        <taxon>Eukaryota</taxon>
        <taxon>Metazoa</taxon>
        <taxon>Ecdysozoa</taxon>
        <taxon>Arthropoda</taxon>
        <taxon>Hexapoda</taxon>
        <taxon>Insecta</taxon>
        <taxon>Pterygota</taxon>
        <taxon>Neoptera</taxon>
        <taxon>Endopterygota</taxon>
        <taxon>Diptera</taxon>
        <taxon>Brachycera</taxon>
        <taxon>Muscomorpha</taxon>
        <taxon>Ephydroidea</taxon>
        <taxon>Drosophilidae</taxon>
        <taxon>Drosophila</taxon>
    </lineage>
</organism>
<sequence>MENDRRSSQGGSHKSQIRRGRRKSKGKLTQKGELLLELKKAGEETAVFRSLVDEAIENQANTLSHWIAIECKDQDEVTMREDICEALRKQMSIMDVVPDDIHLRKAYGQTQTATIKLPADNSKKALHIGAGWMGELSAPGMALGIIGRGYGLAAPAAAYAAPAYTTHLAAAPVLKSAVAAPALVHTSVSGHGIHYGY</sequence>
<reference evidence="2 3" key="1">
    <citation type="submission" date="2015-08" db="EMBL/GenBank/DDBJ databases">
        <title>Ancestral chromatin configuration constrains chromatin evolution on differentiating sex chromosomes in Drosophila.</title>
        <authorList>
            <person name="Zhou Q."/>
            <person name="Bachtrog D."/>
        </authorList>
    </citation>
    <scope>NUCLEOTIDE SEQUENCE [LARGE SCALE GENOMIC DNA]</scope>
    <source>
        <tissue evidence="2">Whole larvae</tissue>
    </source>
</reference>
<proteinExistence type="predicted"/>
<dbReference type="STRING" id="30019.A0A0M4EQB2"/>
<name>A0A0M4EQB2_DROBS</name>